<name>A0ABW4N5L0_9CAUL</name>
<comment type="caution">
    <text evidence="2">The sequence shown here is derived from an EMBL/GenBank/DDBJ whole genome shotgun (WGS) entry which is preliminary data.</text>
</comment>
<accession>A0ABW4N5L0</accession>
<proteinExistence type="predicted"/>
<dbReference type="Pfam" id="PF06182">
    <property type="entry name" value="ABC2_membrane_6"/>
    <property type="match status" value="1"/>
</dbReference>
<feature type="transmembrane region" description="Helical" evidence="1">
    <location>
        <begin position="114"/>
        <end position="142"/>
    </location>
</feature>
<dbReference type="PANTHER" id="PTHR36832">
    <property type="entry name" value="SLR1174 PROTEIN-RELATED"/>
    <property type="match status" value="1"/>
</dbReference>
<dbReference type="RefSeq" id="WP_377281474.1">
    <property type="nucleotide sequence ID" value="NZ_JBHRSI010000004.1"/>
</dbReference>
<dbReference type="PANTHER" id="PTHR36832:SF1">
    <property type="entry name" value="SLR1174 PROTEIN"/>
    <property type="match status" value="1"/>
</dbReference>
<evidence type="ECO:0000313" key="3">
    <source>
        <dbReference type="Proteomes" id="UP001597237"/>
    </source>
</evidence>
<protein>
    <submittedName>
        <fullName evidence="2">ABC-2 family transporter protein</fullName>
    </submittedName>
</protein>
<feature type="transmembrane region" description="Helical" evidence="1">
    <location>
        <begin position="35"/>
        <end position="53"/>
    </location>
</feature>
<keyword evidence="1" id="KW-0472">Membrane</keyword>
<feature type="transmembrane region" description="Helical" evidence="1">
    <location>
        <begin position="238"/>
        <end position="263"/>
    </location>
</feature>
<evidence type="ECO:0000313" key="2">
    <source>
        <dbReference type="EMBL" id="MFD1785412.1"/>
    </source>
</evidence>
<dbReference type="EMBL" id="JBHUEY010000006">
    <property type="protein sequence ID" value="MFD1785412.1"/>
    <property type="molecule type" value="Genomic_DNA"/>
</dbReference>
<reference evidence="3" key="1">
    <citation type="journal article" date="2019" name="Int. J. Syst. Evol. Microbiol.">
        <title>The Global Catalogue of Microorganisms (GCM) 10K type strain sequencing project: providing services to taxonomists for standard genome sequencing and annotation.</title>
        <authorList>
            <consortium name="The Broad Institute Genomics Platform"/>
            <consortium name="The Broad Institute Genome Sequencing Center for Infectious Disease"/>
            <person name="Wu L."/>
            <person name="Ma J."/>
        </authorList>
    </citation>
    <scope>NUCLEOTIDE SEQUENCE [LARGE SCALE GENOMIC DNA]</scope>
    <source>
        <strain evidence="3">DFY28</strain>
    </source>
</reference>
<keyword evidence="3" id="KW-1185">Reference proteome</keyword>
<keyword evidence="1" id="KW-1133">Transmembrane helix</keyword>
<gene>
    <name evidence="2" type="ORF">ACFSC0_18580</name>
</gene>
<feature type="transmembrane region" description="Helical" evidence="1">
    <location>
        <begin position="154"/>
        <end position="174"/>
    </location>
</feature>
<dbReference type="Proteomes" id="UP001597237">
    <property type="component" value="Unassembled WGS sequence"/>
</dbReference>
<keyword evidence="1" id="KW-0812">Transmembrane</keyword>
<organism evidence="2 3">
    <name type="scientific">Phenylobacterium terrae</name>
    <dbReference type="NCBI Taxonomy" id="2665495"/>
    <lineage>
        <taxon>Bacteria</taxon>
        <taxon>Pseudomonadati</taxon>
        <taxon>Pseudomonadota</taxon>
        <taxon>Alphaproteobacteria</taxon>
        <taxon>Caulobacterales</taxon>
        <taxon>Caulobacteraceae</taxon>
        <taxon>Phenylobacterium</taxon>
    </lineage>
</organism>
<sequence length="276" mass="29335">MRSTPPSADLAAEVRAFFGALAIGAGQAMAGWPVLLGRCVFYVLIMLVISALWDRVAAERLPGTLAHALPAGGLALYVGVTEWITLSLPHLHLRFEDDIRRGGLEPHLLRPKSYLFHTLALSLGGALVRLAALGATGIAMLIVSGREGPPLGVFAGLLLVGVLALAVGVLLYALAGLSAFWAKRTLPFQLVVQKLMFLLGGLFAPISLYPTMLREVGEASPFAAHLYWAGVQALEPSLAGFVTALGWQLFWIVLLTLLCLALWRAGLAKVLREGGA</sequence>
<dbReference type="InterPro" id="IPR010390">
    <property type="entry name" value="ABC-2_transporter-like"/>
</dbReference>
<feature type="transmembrane region" description="Helical" evidence="1">
    <location>
        <begin position="195"/>
        <end position="212"/>
    </location>
</feature>
<evidence type="ECO:0000256" key="1">
    <source>
        <dbReference type="SAM" id="Phobius"/>
    </source>
</evidence>